<keyword evidence="7 11" id="KW-0630">Potassium</keyword>
<reference evidence="12 13" key="1">
    <citation type="submission" date="2020-04" db="EMBL/GenBank/DDBJ databases">
        <authorList>
            <person name="Klaysubun C."/>
            <person name="Duangmal K."/>
            <person name="Lipun K."/>
        </authorList>
    </citation>
    <scope>NUCLEOTIDE SEQUENCE [LARGE SCALE GENOMIC DNA]</scope>
    <source>
        <strain evidence="12 13">K10HN5</strain>
    </source>
</reference>
<keyword evidence="2 11" id="KW-1003">Cell membrane</keyword>
<evidence type="ECO:0000256" key="1">
    <source>
        <dbReference type="ARBA" id="ARBA00022448"/>
    </source>
</evidence>
<keyword evidence="4 11" id="KW-0812">Transmembrane</keyword>
<evidence type="ECO:0000313" key="12">
    <source>
        <dbReference type="EMBL" id="NMH97771.1"/>
    </source>
</evidence>
<evidence type="ECO:0000256" key="8">
    <source>
        <dbReference type="ARBA" id="ARBA00022989"/>
    </source>
</evidence>
<evidence type="ECO:0000256" key="6">
    <source>
        <dbReference type="ARBA" id="ARBA00022840"/>
    </source>
</evidence>
<gene>
    <name evidence="11 12" type="primary">kdpC</name>
    <name evidence="12" type="ORF">HF526_10675</name>
</gene>
<keyword evidence="6 11" id="KW-0067">ATP-binding</keyword>
<evidence type="ECO:0000256" key="3">
    <source>
        <dbReference type="ARBA" id="ARBA00022538"/>
    </source>
</evidence>
<dbReference type="PIRSF" id="PIRSF001296">
    <property type="entry name" value="K_ATPase_KdpC"/>
    <property type="match status" value="1"/>
</dbReference>
<comment type="subunit">
    <text evidence="11">The system is composed of three essential subunits: KdpA, KdpB and KdpC.</text>
</comment>
<evidence type="ECO:0000256" key="5">
    <source>
        <dbReference type="ARBA" id="ARBA00022741"/>
    </source>
</evidence>
<dbReference type="NCBIfam" id="NF001454">
    <property type="entry name" value="PRK00315.1"/>
    <property type="match status" value="1"/>
</dbReference>
<evidence type="ECO:0000313" key="13">
    <source>
        <dbReference type="Proteomes" id="UP000820669"/>
    </source>
</evidence>
<dbReference type="PANTHER" id="PTHR30042">
    <property type="entry name" value="POTASSIUM-TRANSPORTING ATPASE C CHAIN"/>
    <property type="match status" value="1"/>
</dbReference>
<comment type="function">
    <text evidence="11">Part of the high-affinity ATP-driven potassium transport (or Kdp) system, which catalyzes the hydrolysis of ATP coupled with the electrogenic transport of potassium into the cytoplasm. This subunit acts as a catalytic chaperone that increases the ATP-binding affinity of the ATP-hydrolyzing subunit KdpB by the formation of a transient KdpB/KdpC/ATP ternary complex.</text>
</comment>
<dbReference type="InterPro" id="IPR003820">
    <property type="entry name" value="KdpC"/>
</dbReference>
<evidence type="ECO:0000256" key="7">
    <source>
        <dbReference type="ARBA" id="ARBA00022958"/>
    </source>
</evidence>
<dbReference type="Proteomes" id="UP000820669">
    <property type="component" value="Unassembled WGS sequence"/>
</dbReference>
<evidence type="ECO:0000256" key="11">
    <source>
        <dbReference type="HAMAP-Rule" id="MF_00276"/>
    </source>
</evidence>
<evidence type="ECO:0000256" key="9">
    <source>
        <dbReference type="ARBA" id="ARBA00023065"/>
    </source>
</evidence>
<keyword evidence="1 11" id="KW-0813">Transport</keyword>
<organism evidence="12 13">
    <name type="scientific">Pseudonocardia acidicola</name>
    <dbReference type="NCBI Taxonomy" id="2724939"/>
    <lineage>
        <taxon>Bacteria</taxon>
        <taxon>Bacillati</taxon>
        <taxon>Actinomycetota</taxon>
        <taxon>Actinomycetes</taxon>
        <taxon>Pseudonocardiales</taxon>
        <taxon>Pseudonocardiaceae</taxon>
        <taxon>Pseudonocardia</taxon>
    </lineage>
</organism>
<keyword evidence="13" id="KW-1185">Reference proteome</keyword>
<dbReference type="EMBL" id="JAAXLA010000015">
    <property type="protein sequence ID" value="NMH97771.1"/>
    <property type="molecule type" value="Genomic_DNA"/>
</dbReference>
<dbReference type="PANTHER" id="PTHR30042:SF2">
    <property type="entry name" value="POTASSIUM-TRANSPORTING ATPASE KDPC SUBUNIT"/>
    <property type="match status" value="1"/>
</dbReference>
<proteinExistence type="inferred from homology"/>
<comment type="subcellular location">
    <subcellularLocation>
        <location evidence="11">Cell membrane</location>
        <topology evidence="11">Single-pass membrane protein</topology>
    </subcellularLocation>
</comment>
<comment type="caution">
    <text evidence="12">The sequence shown here is derived from an EMBL/GenBank/DDBJ whole genome shotgun (WGS) entry which is preliminary data.</text>
</comment>
<dbReference type="Pfam" id="PF02669">
    <property type="entry name" value="KdpC"/>
    <property type="match status" value="1"/>
</dbReference>
<name>A0ABX1SBN9_9PSEU</name>
<evidence type="ECO:0000256" key="2">
    <source>
        <dbReference type="ARBA" id="ARBA00022475"/>
    </source>
</evidence>
<keyword evidence="9 11" id="KW-0406">Ion transport</keyword>
<keyword evidence="5 11" id="KW-0547">Nucleotide-binding</keyword>
<sequence length="189" mass="19201">MLIVVTVLCGLLYPLAVAGVAGVFFSRQARGSLVDAQGRPVGSALLGQAFTDAQGAPLRQYFQPRPSAAGLAPGYDAMSSGASNLGPTNPELSTLIARRREAVAAFDGVPPQQVPPDAVTASGSGLDPDISPAYALEQADRVAAARGLDPGAVRALVLAHVRGRALGVLGEPRVNVLELNLALDGGAGR</sequence>
<accession>A0ABX1SBN9</accession>
<keyword evidence="3 11" id="KW-0633">Potassium transport</keyword>
<evidence type="ECO:0000256" key="10">
    <source>
        <dbReference type="ARBA" id="ARBA00023136"/>
    </source>
</evidence>
<evidence type="ECO:0000256" key="4">
    <source>
        <dbReference type="ARBA" id="ARBA00022692"/>
    </source>
</evidence>
<dbReference type="HAMAP" id="MF_00276">
    <property type="entry name" value="KdpC"/>
    <property type="match status" value="1"/>
</dbReference>
<comment type="similarity">
    <text evidence="11">Belongs to the KdpC family.</text>
</comment>
<protein>
    <recommendedName>
        <fullName evidence="11">Potassium-transporting ATPase KdpC subunit</fullName>
    </recommendedName>
    <alternativeName>
        <fullName evidence="11">ATP phosphohydrolase [potassium-transporting] C chain</fullName>
    </alternativeName>
    <alternativeName>
        <fullName evidence="11">Potassium-binding and translocating subunit C</fullName>
    </alternativeName>
    <alternativeName>
        <fullName evidence="11">Potassium-translocating ATPase C chain</fullName>
    </alternativeName>
</protein>
<keyword evidence="10 11" id="KW-0472">Membrane</keyword>
<dbReference type="NCBIfam" id="TIGR00681">
    <property type="entry name" value="kdpC"/>
    <property type="match status" value="1"/>
</dbReference>
<keyword evidence="8 11" id="KW-1133">Transmembrane helix</keyword>